<dbReference type="Ensembl" id="ENSSLDT00000009053.1">
    <property type="protein sequence ID" value="ENSSLDP00000008760.1"/>
    <property type="gene ID" value="ENSSLDG00000006955.1"/>
</dbReference>
<dbReference type="GeneTree" id="ENSGT00940000163630"/>
<keyword evidence="3" id="KW-1185">Reference proteome</keyword>
<dbReference type="CDD" id="cd01650">
    <property type="entry name" value="RT_nLTR_like"/>
    <property type="match status" value="1"/>
</dbReference>
<evidence type="ECO:0000313" key="3">
    <source>
        <dbReference type="Proteomes" id="UP000261360"/>
    </source>
</evidence>
<dbReference type="SUPFAM" id="SSF56672">
    <property type="entry name" value="DNA/RNA polymerases"/>
    <property type="match status" value="1"/>
</dbReference>
<accession>A0A3B4WXV4</accession>
<name>A0A3B4WXV4_SERLL</name>
<dbReference type="InterPro" id="IPR043502">
    <property type="entry name" value="DNA/RNA_pol_sf"/>
</dbReference>
<dbReference type="PANTHER" id="PTHR31635">
    <property type="entry name" value="REVERSE TRANSCRIPTASE DOMAIN-CONTAINING PROTEIN-RELATED"/>
    <property type="match status" value="1"/>
</dbReference>
<dbReference type="InterPro" id="IPR000477">
    <property type="entry name" value="RT_dom"/>
</dbReference>
<organism evidence="2 3">
    <name type="scientific">Seriola lalandi dorsalis</name>
    <dbReference type="NCBI Taxonomy" id="1841481"/>
    <lineage>
        <taxon>Eukaryota</taxon>
        <taxon>Metazoa</taxon>
        <taxon>Chordata</taxon>
        <taxon>Craniata</taxon>
        <taxon>Vertebrata</taxon>
        <taxon>Euteleostomi</taxon>
        <taxon>Actinopterygii</taxon>
        <taxon>Neopterygii</taxon>
        <taxon>Teleostei</taxon>
        <taxon>Neoteleostei</taxon>
        <taxon>Acanthomorphata</taxon>
        <taxon>Carangaria</taxon>
        <taxon>Carangiformes</taxon>
        <taxon>Carangidae</taxon>
        <taxon>Seriola</taxon>
    </lineage>
</organism>
<proteinExistence type="predicted"/>
<dbReference type="Proteomes" id="UP000261360">
    <property type="component" value="Unplaced"/>
</dbReference>
<feature type="domain" description="Reverse transcriptase" evidence="1">
    <location>
        <begin position="142"/>
        <end position="374"/>
    </location>
</feature>
<protein>
    <recommendedName>
        <fullName evidence="1">Reverse transcriptase domain-containing protein</fullName>
    </recommendedName>
</protein>
<dbReference type="PANTHER" id="PTHR31635:SF196">
    <property type="entry name" value="REVERSE TRANSCRIPTASE DOMAIN-CONTAINING PROTEIN-RELATED"/>
    <property type="match status" value="1"/>
</dbReference>
<evidence type="ECO:0000259" key="1">
    <source>
        <dbReference type="PROSITE" id="PS50878"/>
    </source>
</evidence>
<reference evidence="2" key="2">
    <citation type="submission" date="2025-09" db="UniProtKB">
        <authorList>
            <consortium name="Ensembl"/>
        </authorList>
    </citation>
    <scope>IDENTIFICATION</scope>
</reference>
<dbReference type="AlphaFoldDB" id="A0A3B4WXV4"/>
<dbReference type="Pfam" id="PF00078">
    <property type="entry name" value="RVT_1"/>
    <property type="match status" value="1"/>
</dbReference>
<sequence length="374" mass="42334">MCGGTRYHYYEFGNKTSKLLAWQIRKETSDKFIHSILTEDSRLLDKSESINSEFKQFYEDLYKTGQDAENTGEKRFMDGITLPKLQDEDRELLDVDISEMEVLQAINSLQNNKTPGPDGFPVEYYKAFSKKLLTPLTNMIKEALENKKLPESLEIATITLLPKPGKDKQKCDSYRPLSLLNADYKILSKLVALRLEDVIPKIIHADQTGFVKNRHGADNVRRLLHILNTKFTQYVKTLFNAPKANILTNDVLSNTFSLSRGCRQDCPSSPLLFAIAIEPLAIAIRSDTSIAGIKFGTSEHKLSLYADDLLLYISGPYTSVPPLLKCLKEYSAVSGYKLNYTKSEILPLNIQDNNIRALTDPLKWCNSGFKYLGI</sequence>
<dbReference type="STRING" id="1841481.ENSSLDP00000008760"/>
<dbReference type="PROSITE" id="PS50878">
    <property type="entry name" value="RT_POL"/>
    <property type="match status" value="1"/>
</dbReference>
<evidence type="ECO:0000313" key="2">
    <source>
        <dbReference type="Ensembl" id="ENSSLDP00000008760.1"/>
    </source>
</evidence>
<reference evidence="2" key="1">
    <citation type="submission" date="2025-08" db="UniProtKB">
        <authorList>
            <consortium name="Ensembl"/>
        </authorList>
    </citation>
    <scope>IDENTIFICATION</scope>
</reference>